<evidence type="ECO:0000256" key="1">
    <source>
        <dbReference type="SAM" id="Phobius"/>
    </source>
</evidence>
<dbReference type="Proteomes" id="UP000712527">
    <property type="component" value="Unassembled WGS sequence"/>
</dbReference>
<keyword evidence="1" id="KW-0812">Transmembrane</keyword>
<feature type="transmembrane region" description="Helical" evidence="1">
    <location>
        <begin position="22"/>
        <end position="47"/>
    </location>
</feature>
<proteinExistence type="predicted"/>
<dbReference type="PANTHER" id="PTHR40044">
    <property type="entry name" value="INTEGRAL MEMBRANE PROTEIN-RELATED"/>
    <property type="match status" value="1"/>
</dbReference>
<accession>A0ABS2F0R4</accession>
<name>A0ABS2F0R4_9ACTN</name>
<dbReference type="Gene3D" id="1.10.1760.20">
    <property type="match status" value="1"/>
</dbReference>
<evidence type="ECO:0000313" key="3">
    <source>
        <dbReference type="Proteomes" id="UP000712527"/>
    </source>
</evidence>
<keyword evidence="1" id="KW-0472">Membrane</keyword>
<dbReference type="RefSeq" id="WP_204792766.1">
    <property type="nucleotide sequence ID" value="NZ_JACSNQ010000003.1"/>
</dbReference>
<feature type="transmembrane region" description="Helical" evidence="1">
    <location>
        <begin position="120"/>
        <end position="140"/>
    </location>
</feature>
<dbReference type="EMBL" id="JACSNQ010000003">
    <property type="protein sequence ID" value="MBM6774400.1"/>
    <property type="molecule type" value="Genomic_DNA"/>
</dbReference>
<keyword evidence="1" id="KW-1133">Transmembrane helix</keyword>
<protein>
    <submittedName>
        <fullName evidence="2">QueT transporter family protein</fullName>
    </submittedName>
</protein>
<reference evidence="2 3" key="1">
    <citation type="journal article" date="2021" name="Sci. Rep.">
        <title>The distribution of antibiotic resistance genes in chicken gut microbiota commensals.</title>
        <authorList>
            <person name="Juricova H."/>
            <person name="Matiasovicova J."/>
            <person name="Kubasova T."/>
            <person name="Cejkova D."/>
            <person name="Rychlik I."/>
        </authorList>
    </citation>
    <scope>NUCLEOTIDE SEQUENCE [LARGE SCALE GENOMIC DNA]</scope>
    <source>
        <strain evidence="2 3">An794</strain>
    </source>
</reference>
<sequence>MTTQHHAPDISLSSSEARTQRIAHVAVIAAAYAALTLIALLFLGSLAWGPVQFRVSEALCVLALFTPEAIPGLALGCAIANVANIVLSGTGMLGMLDVAFGTLATALGAWFTWKNRRRPALALLGPVVANALIVPAYLPLMLQGIGFYTIPFTNIALDGAYPAMYLFGLLTTGAGEAVVMYVLGLPLSRALRRTSLPRMLGADADGAAQGTGSRE</sequence>
<dbReference type="PIRSF" id="PIRSF031501">
    <property type="entry name" value="QueT"/>
    <property type="match status" value="1"/>
</dbReference>
<dbReference type="InterPro" id="IPR010387">
    <property type="entry name" value="QueT"/>
</dbReference>
<dbReference type="Pfam" id="PF06177">
    <property type="entry name" value="QueT"/>
    <property type="match status" value="1"/>
</dbReference>
<organism evidence="2 3">
    <name type="scientific">Olsenella profusa</name>
    <dbReference type="NCBI Taxonomy" id="138595"/>
    <lineage>
        <taxon>Bacteria</taxon>
        <taxon>Bacillati</taxon>
        <taxon>Actinomycetota</taxon>
        <taxon>Coriobacteriia</taxon>
        <taxon>Coriobacteriales</taxon>
        <taxon>Atopobiaceae</taxon>
        <taxon>Olsenella</taxon>
    </lineage>
</organism>
<feature type="transmembrane region" description="Helical" evidence="1">
    <location>
        <begin position="160"/>
        <end position="183"/>
    </location>
</feature>
<keyword evidence="3" id="KW-1185">Reference proteome</keyword>
<gene>
    <name evidence="2" type="ORF">H9X80_02375</name>
</gene>
<feature type="transmembrane region" description="Helical" evidence="1">
    <location>
        <begin position="93"/>
        <end position="113"/>
    </location>
</feature>
<comment type="caution">
    <text evidence="2">The sequence shown here is derived from an EMBL/GenBank/DDBJ whole genome shotgun (WGS) entry which is preliminary data.</text>
</comment>
<dbReference type="PANTHER" id="PTHR40044:SF1">
    <property type="entry name" value="INTEGRAL MEMBRANE PROTEIN"/>
    <property type="match status" value="1"/>
</dbReference>
<evidence type="ECO:0000313" key="2">
    <source>
        <dbReference type="EMBL" id="MBM6774400.1"/>
    </source>
</evidence>